<dbReference type="Pfam" id="PF02893">
    <property type="entry name" value="GRAM"/>
    <property type="match status" value="1"/>
</dbReference>
<accession>A0A7J7D119</accession>
<dbReference type="PANTHER" id="PTHR31969">
    <property type="entry name" value="GEM-LIKE PROTEIN 2"/>
    <property type="match status" value="1"/>
</dbReference>
<protein>
    <submittedName>
        <fullName evidence="4">FH interacting protein 1</fullName>
    </submittedName>
</protein>
<dbReference type="InterPro" id="IPR011993">
    <property type="entry name" value="PH-like_dom_sf"/>
</dbReference>
<feature type="region of interest" description="Disordered" evidence="2">
    <location>
        <begin position="1"/>
        <end position="91"/>
    </location>
</feature>
<dbReference type="Proteomes" id="UP000593562">
    <property type="component" value="Unassembled WGS sequence"/>
</dbReference>
<evidence type="ECO:0000259" key="3">
    <source>
        <dbReference type="SMART" id="SM00568"/>
    </source>
</evidence>
<feature type="compositionally biased region" description="Polar residues" evidence="2">
    <location>
        <begin position="44"/>
        <end position="58"/>
    </location>
</feature>
<feature type="compositionally biased region" description="Polar residues" evidence="2">
    <location>
        <begin position="78"/>
        <end position="90"/>
    </location>
</feature>
<dbReference type="InterPro" id="IPR037848">
    <property type="entry name" value="GEM-like"/>
</dbReference>
<comment type="similarity">
    <text evidence="1">Belongs to the GEM family.</text>
</comment>
<comment type="caution">
    <text evidence="4">The sequence shown here is derived from an EMBL/GenBank/DDBJ whole genome shotgun (WGS) entry which is preliminary data.</text>
</comment>
<sequence>MNQNQTDQAHIAKPSSESDGNHRSTDYAPYPKLDPKDVAPPPGNWTNVSVGPSESQPKQAGADQGPAPISGSAATAMPSESNPYVTSAPAQKNKIDSVKDILGQWGKKAAEATKKTEDLARDMWQHLKTGPSFADAAVGRIAQGTKVLTEGGYEKIFQQTFENVLEEKLLKTYAAYLSTSAGPVMGVLYLSTAKLAFCSDNPLPYQVGDKTEWSYYKVVIPINQLKAVNPSTSKVNPGEKYIQVISVDNHEFWFLGFVQYDSAVKNLQGALQSGGF</sequence>
<dbReference type="InParanoid" id="A0A7J7D119"/>
<reference evidence="4 5" key="1">
    <citation type="journal article" date="2020" name="Nat. Commun.">
        <title>Genome of Tripterygium wilfordii and identification of cytochrome P450 involved in triptolide biosynthesis.</title>
        <authorList>
            <person name="Tu L."/>
            <person name="Su P."/>
            <person name="Zhang Z."/>
            <person name="Gao L."/>
            <person name="Wang J."/>
            <person name="Hu T."/>
            <person name="Zhou J."/>
            <person name="Zhang Y."/>
            <person name="Zhao Y."/>
            <person name="Liu Y."/>
            <person name="Song Y."/>
            <person name="Tong Y."/>
            <person name="Lu Y."/>
            <person name="Yang J."/>
            <person name="Xu C."/>
            <person name="Jia M."/>
            <person name="Peters R.J."/>
            <person name="Huang L."/>
            <person name="Gao W."/>
        </authorList>
    </citation>
    <scope>NUCLEOTIDE SEQUENCE [LARGE SCALE GENOMIC DNA]</scope>
    <source>
        <strain evidence="5">cv. XIE 37</strain>
        <tissue evidence="4">Leaf</tissue>
    </source>
</reference>
<dbReference type="AlphaFoldDB" id="A0A7J7D119"/>
<proteinExistence type="inferred from homology"/>
<dbReference type="Gene3D" id="2.30.29.30">
    <property type="entry name" value="Pleckstrin-homology domain (PH domain)/Phosphotyrosine-binding domain (PTB)"/>
    <property type="match status" value="1"/>
</dbReference>
<dbReference type="EMBL" id="JAAARO010000012">
    <property type="protein sequence ID" value="KAF5739766.1"/>
    <property type="molecule type" value="Genomic_DNA"/>
</dbReference>
<organism evidence="4 5">
    <name type="scientific">Tripterygium wilfordii</name>
    <name type="common">Thunder God vine</name>
    <dbReference type="NCBI Taxonomy" id="458696"/>
    <lineage>
        <taxon>Eukaryota</taxon>
        <taxon>Viridiplantae</taxon>
        <taxon>Streptophyta</taxon>
        <taxon>Embryophyta</taxon>
        <taxon>Tracheophyta</taxon>
        <taxon>Spermatophyta</taxon>
        <taxon>Magnoliopsida</taxon>
        <taxon>eudicotyledons</taxon>
        <taxon>Gunneridae</taxon>
        <taxon>Pentapetalae</taxon>
        <taxon>rosids</taxon>
        <taxon>fabids</taxon>
        <taxon>Celastrales</taxon>
        <taxon>Celastraceae</taxon>
        <taxon>Tripterygium</taxon>
    </lineage>
</organism>
<evidence type="ECO:0000313" key="5">
    <source>
        <dbReference type="Proteomes" id="UP000593562"/>
    </source>
</evidence>
<dbReference type="SMART" id="SM00568">
    <property type="entry name" value="GRAM"/>
    <property type="match status" value="1"/>
</dbReference>
<feature type="domain" description="GRAM" evidence="3">
    <location>
        <begin position="155"/>
        <end position="232"/>
    </location>
</feature>
<dbReference type="OrthoDB" id="640718at2759"/>
<dbReference type="FunCoup" id="A0A7J7D119">
    <property type="interactions" value="2378"/>
</dbReference>
<dbReference type="InterPro" id="IPR004182">
    <property type="entry name" value="GRAM"/>
</dbReference>
<evidence type="ECO:0000256" key="1">
    <source>
        <dbReference type="ARBA" id="ARBA00009414"/>
    </source>
</evidence>
<evidence type="ECO:0000313" key="4">
    <source>
        <dbReference type="EMBL" id="KAF5739766.1"/>
    </source>
</evidence>
<keyword evidence="5" id="KW-1185">Reference proteome</keyword>
<evidence type="ECO:0000256" key="2">
    <source>
        <dbReference type="SAM" id="MobiDB-lite"/>
    </source>
</evidence>
<gene>
    <name evidence="4" type="ORF">HS088_TW12G00976</name>
</gene>
<name>A0A7J7D119_TRIWF</name>